<feature type="transmembrane region" description="Helical" evidence="1">
    <location>
        <begin position="105"/>
        <end position="125"/>
    </location>
</feature>
<reference evidence="2 3" key="1">
    <citation type="submission" date="2017-09" db="EMBL/GenBank/DDBJ databases">
        <authorList>
            <person name="Ehlers B."/>
            <person name="Leendertz F.H."/>
        </authorList>
    </citation>
    <scope>NUCLEOTIDE SEQUENCE [LARGE SCALE GENOMIC DNA]</scope>
    <source>
        <strain evidence="2 3">CGMCC 4.6857</strain>
    </source>
</reference>
<feature type="transmembrane region" description="Helical" evidence="1">
    <location>
        <begin position="132"/>
        <end position="150"/>
    </location>
</feature>
<feature type="transmembrane region" description="Helical" evidence="1">
    <location>
        <begin position="156"/>
        <end position="176"/>
    </location>
</feature>
<proteinExistence type="predicted"/>
<dbReference type="OrthoDB" id="4485749at2"/>
<evidence type="ECO:0000256" key="1">
    <source>
        <dbReference type="SAM" id="Phobius"/>
    </source>
</evidence>
<keyword evidence="1" id="KW-1133">Transmembrane helix</keyword>
<evidence type="ECO:0000313" key="2">
    <source>
        <dbReference type="EMBL" id="SNY49009.1"/>
    </source>
</evidence>
<dbReference type="Proteomes" id="UP000219612">
    <property type="component" value="Unassembled WGS sequence"/>
</dbReference>
<organism evidence="2 3">
    <name type="scientific">Paractinoplanes atraurantiacus</name>
    <dbReference type="NCBI Taxonomy" id="1036182"/>
    <lineage>
        <taxon>Bacteria</taxon>
        <taxon>Bacillati</taxon>
        <taxon>Actinomycetota</taxon>
        <taxon>Actinomycetes</taxon>
        <taxon>Micromonosporales</taxon>
        <taxon>Micromonosporaceae</taxon>
        <taxon>Paractinoplanes</taxon>
    </lineage>
</organism>
<feature type="transmembrane region" description="Helical" evidence="1">
    <location>
        <begin position="79"/>
        <end position="99"/>
    </location>
</feature>
<protein>
    <submittedName>
        <fullName evidence="2">Uncharacterized protein</fullName>
    </submittedName>
</protein>
<accession>A0A285IM06</accession>
<evidence type="ECO:0000313" key="3">
    <source>
        <dbReference type="Proteomes" id="UP000219612"/>
    </source>
</evidence>
<dbReference type="EMBL" id="OBDY01000009">
    <property type="protein sequence ID" value="SNY49009.1"/>
    <property type="molecule type" value="Genomic_DNA"/>
</dbReference>
<keyword evidence="3" id="KW-1185">Reference proteome</keyword>
<dbReference type="RefSeq" id="WP_097322004.1">
    <property type="nucleotide sequence ID" value="NZ_OBDY01000009.1"/>
</dbReference>
<keyword evidence="1" id="KW-0472">Membrane</keyword>
<name>A0A285IM06_9ACTN</name>
<sequence length="182" mass="18358">MDSSTVETGSRRRAGLTGLYLGLFATVWFSVPAAGGVLRVLLIVGSVAALLTAGWGLTLLLRAGRGSSEPRDRRADRRYLLIVLAEFAAAGVGALLLSLAGQAAYTPALVSAVVGLHFFPLVPVLGDPRLRVLGAAVCAVALLALVLGMATSIAPGLIAGVGTGLALLAYAALAVISGQKVA</sequence>
<dbReference type="AlphaFoldDB" id="A0A285IM06"/>
<feature type="transmembrane region" description="Helical" evidence="1">
    <location>
        <begin position="37"/>
        <end position="58"/>
    </location>
</feature>
<feature type="transmembrane region" description="Helical" evidence="1">
    <location>
        <begin position="12"/>
        <end position="31"/>
    </location>
</feature>
<gene>
    <name evidence="2" type="ORF">SAMN05421748_109182</name>
</gene>
<keyword evidence="1" id="KW-0812">Transmembrane</keyword>